<proteinExistence type="predicted"/>
<dbReference type="PATRIC" id="fig|42253.5.peg.594"/>
<dbReference type="AlphaFoldDB" id="A0A0K2G7T7"/>
<evidence type="ECO:0000256" key="1">
    <source>
        <dbReference type="SAM" id="SignalP"/>
    </source>
</evidence>
<accession>A0A0K2G7T7</accession>
<dbReference type="RefSeq" id="WP_053378439.1">
    <property type="nucleotide sequence ID" value="NZ_CP011801.1"/>
</dbReference>
<dbReference type="Proteomes" id="UP000069205">
    <property type="component" value="Chromosome"/>
</dbReference>
<dbReference type="OrthoDB" id="9793211at2"/>
<sequence>MTRLTGPHLFQIFIILATMLCAHAARAVPMINDPKGFHDIPWGADLAGREDLETTRSGPHISEYRLKTERPSFAGRDMSSIAYVSVDDQFARVIVRYQGEQTHKHVLRYLESQFGPLERIPGQMARGLNQQYTWRGPETEINLTYQAGTERGFIFIDSRTLAPRFNDHITDSAE</sequence>
<dbReference type="STRING" id="42253.NITMOv2_0600"/>
<dbReference type="KEGG" id="nmv:NITMOv2_0600"/>
<gene>
    <name evidence="2" type="ORF">NITMOv2_0600</name>
</gene>
<reference evidence="2 3" key="1">
    <citation type="journal article" date="2015" name="Proc. Natl. Acad. Sci. U.S.A.">
        <title>Expanded metabolic versatility of ubiquitous nitrite-oxidizing bacteria from the genus Nitrospira.</title>
        <authorList>
            <person name="Koch H."/>
            <person name="Lucker S."/>
            <person name="Albertsen M."/>
            <person name="Kitzinger K."/>
            <person name="Herbold C."/>
            <person name="Spieck E."/>
            <person name="Nielsen P.H."/>
            <person name="Wagner M."/>
            <person name="Daims H."/>
        </authorList>
    </citation>
    <scope>NUCLEOTIDE SEQUENCE [LARGE SCALE GENOMIC DNA]</scope>
    <source>
        <strain evidence="2 3">NSP M-1</strain>
    </source>
</reference>
<keyword evidence="1" id="KW-0732">Signal</keyword>
<keyword evidence="3" id="KW-1185">Reference proteome</keyword>
<feature type="signal peptide" evidence="1">
    <location>
        <begin position="1"/>
        <end position="24"/>
    </location>
</feature>
<evidence type="ECO:0000313" key="2">
    <source>
        <dbReference type="EMBL" id="ALA57036.1"/>
    </source>
</evidence>
<organism evidence="2 3">
    <name type="scientific">Nitrospira moscoviensis</name>
    <dbReference type="NCBI Taxonomy" id="42253"/>
    <lineage>
        <taxon>Bacteria</taxon>
        <taxon>Pseudomonadati</taxon>
        <taxon>Nitrospirota</taxon>
        <taxon>Nitrospiria</taxon>
        <taxon>Nitrospirales</taxon>
        <taxon>Nitrospiraceae</taxon>
        <taxon>Nitrospira</taxon>
    </lineage>
</organism>
<feature type="chain" id="PRO_5005476770" description="Lipoprotein" evidence="1">
    <location>
        <begin position="25"/>
        <end position="174"/>
    </location>
</feature>
<evidence type="ECO:0008006" key="4">
    <source>
        <dbReference type="Google" id="ProtNLM"/>
    </source>
</evidence>
<dbReference type="EMBL" id="CP011801">
    <property type="protein sequence ID" value="ALA57036.1"/>
    <property type="molecule type" value="Genomic_DNA"/>
</dbReference>
<name>A0A0K2G7T7_NITMO</name>
<evidence type="ECO:0000313" key="3">
    <source>
        <dbReference type="Proteomes" id="UP000069205"/>
    </source>
</evidence>
<protein>
    <recommendedName>
        <fullName evidence="4">Lipoprotein</fullName>
    </recommendedName>
</protein>